<feature type="chain" id="PRO_5040443018" evidence="17">
    <location>
        <begin position="20"/>
        <end position="519"/>
    </location>
</feature>
<dbReference type="AlphaFoldDB" id="A0A9Q9AUH7"/>
<feature type="transmembrane region" description="Helical" evidence="16">
    <location>
        <begin position="149"/>
        <end position="168"/>
    </location>
</feature>
<dbReference type="PROSITE" id="PS52012">
    <property type="entry name" value="CFEM"/>
    <property type="match status" value="1"/>
</dbReference>
<protein>
    <submittedName>
        <fullName evidence="19">Extracellular membrane protein, CFEM</fullName>
    </submittedName>
</protein>
<evidence type="ECO:0000256" key="14">
    <source>
        <dbReference type="PROSITE-ProRule" id="PRU01356"/>
    </source>
</evidence>
<organism evidence="19 20">
    <name type="scientific">Septoria linicola</name>
    <dbReference type="NCBI Taxonomy" id="215465"/>
    <lineage>
        <taxon>Eukaryota</taxon>
        <taxon>Fungi</taxon>
        <taxon>Dikarya</taxon>
        <taxon>Ascomycota</taxon>
        <taxon>Pezizomycotina</taxon>
        <taxon>Dothideomycetes</taxon>
        <taxon>Dothideomycetidae</taxon>
        <taxon>Mycosphaerellales</taxon>
        <taxon>Mycosphaerellaceae</taxon>
        <taxon>Septoria</taxon>
    </lineage>
</organism>
<evidence type="ECO:0000256" key="17">
    <source>
        <dbReference type="SAM" id="SignalP"/>
    </source>
</evidence>
<evidence type="ECO:0000313" key="20">
    <source>
        <dbReference type="Proteomes" id="UP001056384"/>
    </source>
</evidence>
<feature type="transmembrane region" description="Helical" evidence="16">
    <location>
        <begin position="341"/>
        <end position="363"/>
    </location>
</feature>
<dbReference type="Pfam" id="PF05730">
    <property type="entry name" value="CFEM"/>
    <property type="match status" value="1"/>
</dbReference>
<dbReference type="InterPro" id="IPR052337">
    <property type="entry name" value="SAT4-like"/>
</dbReference>
<evidence type="ECO:0000256" key="10">
    <source>
        <dbReference type="ARBA" id="ARBA00023136"/>
    </source>
</evidence>
<evidence type="ECO:0000256" key="8">
    <source>
        <dbReference type="ARBA" id="ARBA00022729"/>
    </source>
</evidence>
<keyword evidence="11 14" id="KW-1015">Disulfide bond</keyword>
<keyword evidence="6" id="KW-0325">Glycoprotein</keyword>
<keyword evidence="20" id="KW-1185">Reference proteome</keyword>
<dbReference type="Pfam" id="PF20684">
    <property type="entry name" value="Fung_rhodopsin"/>
    <property type="match status" value="1"/>
</dbReference>
<evidence type="ECO:0000256" key="4">
    <source>
        <dbReference type="ARBA" id="ARBA00010031"/>
    </source>
</evidence>
<evidence type="ECO:0000256" key="9">
    <source>
        <dbReference type="ARBA" id="ARBA00022989"/>
    </source>
</evidence>
<evidence type="ECO:0000256" key="3">
    <source>
        <dbReference type="ARBA" id="ARBA00004613"/>
    </source>
</evidence>
<feature type="compositionally biased region" description="Basic and acidic residues" evidence="15">
    <location>
        <begin position="461"/>
        <end position="476"/>
    </location>
</feature>
<feature type="domain" description="CFEM" evidence="18">
    <location>
        <begin position="8"/>
        <end position="123"/>
    </location>
</feature>
<evidence type="ECO:0000256" key="16">
    <source>
        <dbReference type="SAM" id="Phobius"/>
    </source>
</evidence>
<dbReference type="GO" id="GO:0005576">
    <property type="term" value="C:extracellular region"/>
    <property type="evidence" value="ECO:0007669"/>
    <property type="project" value="UniProtKB-SubCell"/>
</dbReference>
<evidence type="ECO:0000256" key="11">
    <source>
        <dbReference type="ARBA" id="ARBA00023157"/>
    </source>
</evidence>
<evidence type="ECO:0000256" key="2">
    <source>
        <dbReference type="ARBA" id="ARBA00004589"/>
    </source>
</evidence>
<dbReference type="InterPro" id="IPR049326">
    <property type="entry name" value="Rhodopsin_dom_fungi"/>
</dbReference>
<keyword evidence="7 16" id="KW-0812">Transmembrane</keyword>
<evidence type="ECO:0000259" key="18">
    <source>
        <dbReference type="PROSITE" id="PS52012"/>
    </source>
</evidence>
<keyword evidence="8 17" id="KW-0732">Signal</keyword>
<feature type="disulfide bond" evidence="14">
    <location>
        <begin position="63"/>
        <end position="96"/>
    </location>
</feature>
<evidence type="ECO:0000256" key="15">
    <source>
        <dbReference type="SAM" id="MobiDB-lite"/>
    </source>
</evidence>
<dbReference type="PANTHER" id="PTHR33048:SF160">
    <property type="entry name" value="SAT4 FAMILY MEMBRANE PROTEIN"/>
    <property type="match status" value="1"/>
</dbReference>
<feature type="disulfide bond" evidence="14">
    <location>
        <begin position="54"/>
        <end position="61"/>
    </location>
</feature>
<dbReference type="SMART" id="SM00747">
    <property type="entry name" value="CFEM"/>
    <property type="match status" value="1"/>
</dbReference>
<evidence type="ECO:0000256" key="12">
    <source>
        <dbReference type="ARBA" id="ARBA00023288"/>
    </source>
</evidence>
<keyword evidence="12" id="KW-0449">Lipoprotein</keyword>
<dbReference type="PANTHER" id="PTHR33048">
    <property type="entry name" value="PTH11-LIKE INTEGRAL MEMBRANE PROTEIN (AFU_ORTHOLOGUE AFUA_5G11245)"/>
    <property type="match status" value="1"/>
</dbReference>
<evidence type="ECO:0000256" key="13">
    <source>
        <dbReference type="ARBA" id="ARBA00038359"/>
    </source>
</evidence>
<accession>A0A9Q9AUH7</accession>
<feature type="disulfide bond" evidence="14">
    <location>
        <begin position="44"/>
        <end position="75"/>
    </location>
</feature>
<dbReference type="GO" id="GO:0098552">
    <property type="term" value="C:side of membrane"/>
    <property type="evidence" value="ECO:0007669"/>
    <property type="project" value="UniProtKB-KW"/>
</dbReference>
<sequence>MRFSWSAAALSLIVQVACAENAHNLTSENVLALLQTMPECGRTCLLTTISASPCKPGNLTCTCENSAITDTTTECVLQSCSVKNQLTTKNITETLCQRPIRDRRGPGLRSIIAGLILATTALALRLASKINSPCGGNDGWSTTLWWDDAVIVFGFALIIPIDYASFLLSRAGIGTDVWTLPFANITRIQKIYYWCEEFYLAALPTVKISLLLTYLRIFPSQRFRYACYFVIGLNICYAIAFVLVSVFQCLPVHCAWNNWSGEHDCKCSNINAQGWTSAAFNVLLDFITLGLPLPQLWAMKLNKRKKFWVMLMFGMGFFVTIVSILRLQVLIEFGDSRNLTWHYVAVGYWSTTELHASVITASMPSIRHLLRRYMPYVMGQSTGGTGASGGQGVSTGRSHRTTIKSTKDITIRTMDSDEENIISLDFYNSTNRTAPLDACSSTNRNPTLDSFEGMNHSPALDSHDHTSRTTPGHEYRMSGNKRTLPLPSDDAYTHSTTETIVTAGDGAESARRKKRRGWF</sequence>
<name>A0A9Q9AUH7_9PEZI</name>
<feature type="disulfide bond" evidence="14">
    <location>
        <begin position="40"/>
        <end position="80"/>
    </location>
</feature>
<keyword evidence="10 16" id="KW-0472">Membrane</keyword>
<feature type="transmembrane region" description="Helical" evidence="16">
    <location>
        <begin position="108"/>
        <end position="128"/>
    </location>
</feature>
<evidence type="ECO:0000256" key="7">
    <source>
        <dbReference type="ARBA" id="ARBA00022692"/>
    </source>
</evidence>
<gene>
    <name evidence="19" type="ORF">Slin15195_G060690</name>
</gene>
<feature type="signal peptide" evidence="17">
    <location>
        <begin position="1"/>
        <end position="19"/>
    </location>
</feature>
<feature type="transmembrane region" description="Helical" evidence="16">
    <location>
        <begin position="198"/>
        <end position="218"/>
    </location>
</feature>
<dbReference type="EMBL" id="CP099421">
    <property type="protein sequence ID" value="USW52750.1"/>
    <property type="molecule type" value="Genomic_DNA"/>
</dbReference>
<feature type="transmembrane region" description="Helical" evidence="16">
    <location>
        <begin position="225"/>
        <end position="247"/>
    </location>
</feature>
<keyword evidence="9 16" id="KW-1133">Transmembrane helix</keyword>
<comment type="similarity">
    <text evidence="13">Belongs to the SAT4 family.</text>
</comment>
<comment type="similarity">
    <text evidence="4">Belongs to the RBT5 family.</text>
</comment>
<keyword evidence="6" id="KW-0336">GPI-anchor</keyword>
<reference evidence="19" key="1">
    <citation type="submission" date="2022-06" db="EMBL/GenBank/DDBJ databases">
        <title>Complete genome sequences of two strains of the flax pathogen Septoria linicola.</title>
        <authorList>
            <person name="Lapalu N."/>
            <person name="Simon A."/>
            <person name="Demenou B."/>
            <person name="Paumier D."/>
            <person name="Guillot M.-P."/>
            <person name="Gout L."/>
            <person name="Valade R."/>
        </authorList>
    </citation>
    <scope>NUCLEOTIDE SEQUENCE</scope>
    <source>
        <strain evidence="19">SE15195</strain>
    </source>
</reference>
<feature type="transmembrane region" description="Helical" evidence="16">
    <location>
        <begin position="309"/>
        <end position="329"/>
    </location>
</feature>
<evidence type="ECO:0000313" key="19">
    <source>
        <dbReference type="EMBL" id="USW52750.1"/>
    </source>
</evidence>
<comment type="caution">
    <text evidence="14">Lacks conserved residue(s) required for the propagation of feature annotation.</text>
</comment>
<dbReference type="InterPro" id="IPR008427">
    <property type="entry name" value="Extracellular_membr_CFEM_dom"/>
</dbReference>
<comment type="subcellular location">
    <subcellularLocation>
        <location evidence="2">Membrane</location>
        <topology evidence="2">Lipid-anchor</topology>
        <topology evidence="2">GPI-anchor</topology>
    </subcellularLocation>
    <subcellularLocation>
        <location evidence="1">Membrane</location>
        <topology evidence="1">Multi-pass membrane protein</topology>
    </subcellularLocation>
    <subcellularLocation>
        <location evidence="3">Secreted</location>
    </subcellularLocation>
</comment>
<dbReference type="Proteomes" id="UP001056384">
    <property type="component" value="Chromosome 4"/>
</dbReference>
<evidence type="ECO:0000256" key="1">
    <source>
        <dbReference type="ARBA" id="ARBA00004141"/>
    </source>
</evidence>
<evidence type="ECO:0000256" key="5">
    <source>
        <dbReference type="ARBA" id="ARBA00022525"/>
    </source>
</evidence>
<keyword evidence="5" id="KW-0964">Secreted</keyword>
<evidence type="ECO:0000256" key="6">
    <source>
        <dbReference type="ARBA" id="ARBA00022622"/>
    </source>
</evidence>
<feature type="region of interest" description="Disordered" evidence="15">
    <location>
        <begin position="456"/>
        <end position="519"/>
    </location>
</feature>
<proteinExistence type="inferred from homology"/>